<dbReference type="eggNOG" id="ENOG5033DSG">
    <property type="taxonomic scope" value="Bacteria"/>
</dbReference>
<reference evidence="2 3" key="1">
    <citation type="journal article" date="2015" name="Stand. Genomic Sci.">
        <title>High quality draft genome sequence of the moderately halophilic bacterium Pontibacillus yanchengensis Y32(T) and comparison among Pontibacillus genomes.</title>
        <authorList>
            <person name="Huang J."/>
            <person name="Qiao Z.X."/>
            <person name="Tang J.W."/>
            <person name="Wang G."/>
        </authorList>
    </citation>
    <scope>NUCLEOTIDE SEQUENCE [LARGE SCALE GENOMIC DNA]</scope>
    <source>
        <strain evidence="2 3">Y32</strain>
    </source>
</reference>
<dbReference type="STRING" id="1385514.N782_03755"/>
<dbReference type="InterPro" id="IPR012640">
    <property type="entry name" value="Membr_lipoprot_lipid_attach_CS"/>
</dbReference>
<dbReference type="Proteomes" id="UP000030147">
    <property type="component" value="Unassembled WGS sequence"/>
</dbReference>
<keyword evidence="1" id="KW-0732">Signal</keyword>
<dbReference type="PROSITE" id="PS51257">
    <property type="entry name" value="PROKAR_LIPOPROTEIN"/>
    <property type="match status" value="1"/>
</dbReference>
<keyword evidence="3" id="KW-1185">Reference proteome</keyword>
<sequence>MKKVLLILTILFILSGCQNEKKFVPIKSDPDIQGYVMDKRDGEILVVSSKPGENGDKEHVLKAIWTSEAPEIIQIGEQVRVWYRGGIQESYPSQGTVKQIKLMNTAKPKGSFFSEKDMIQKGLEQIDATRGIVAVKSIAYVEEKDAWELTLIVEQEGEQNVQSLTIKDEI</sequence>
<organism evidence="2 3">
    <name type="scientific">Pontibacillus yanchengensis Y32</name>
    <dbReference type="NCBI Taxonomy" id="1385514"/>
    <lineage>
        <taxon>Bacteria</taxon>
        <taxon>Bacillati</taxon>
        <taxon>Bacillota</taxon>
        <taxon>Bacilli</taxon>
        <taxon>Bacillales</taxon>
        <taxon>Bacillaceae</taxon>
        <taxon>Pontibacillus</taxon>
    </lineage>
</organism>
<evidence type="ECO:0000313" key="3">
    <source>
        <dbReference type="Proteomes" id="UP000030147"/>
    </source>
</evidence>
<dbReference type="EMBL" id="AVBF01000011">
    <property type="protein sequence ID" value="KGP73603.1"/>
    <property type="molecule type" value="Genomic_DNA"/>
</dbReference>
<dbReference type="Pfam" id="PF08139">
    <property type="entry name" value="LPAM_1"/>
    <property type="match status" value="1"/>
</dbReference>
<proteinExistence type="predicted"/>
<protein>
    <recommendedName>
        <fullName evidence="4">DUF3221 domain-containing protein</fullName>
    </recommendedName>
</protein>
<dbReference type="RefSeq" id="WP_036817292.1">
    <property type="nucleotide sequence ID" value="NZ_AVBF01000011.1"/>
</dbReference>
<evidence type="ECO:0000313" key="2">
    <source>
        <dbReference type="EMBL" id="KGP73603.1"/>
    </source>
</evidence>
<evidence type="ECO:0008006" key="4">
    <source>
        <dbReference type="Google" id="ProtNLM"/>
    </source>
</evidence>
<dbReference type="Pfam" id="PF11518">
    <property type="entry name" value="DUF3221"/>
    <property type="match status" value="1"/>
</dbReference>
<dbReference type="OrthoDB" id="2603210at2"/>
<gene>
    <name evidence="2" type="ORF">N782_03755</name>
</gene>
<comment type="caution">
    <text evidence="2">The sequence shown here is derived from an EMBL/GenBank/DDBJ whole genome shotgun (WGS) entry which is preliminary data.</text>
</comment>
<dbReference type="AlphaFoldDB" id="A0A0A2TGQ3"/>
<evidence type="ECO:0000256" key="1">
    <source>
        <dbReference type="ARBA" id="ARBA00022729"/>
    </source>
</evidence>
<dbReference type="InterPro" id="IPR021598">
    <property type="entry name" value="DUF3221"/>
</dbReference>
<name>A0A0A2TGQ3_9BACI</name>
<accession>A0A0A2TGQ3</accession>